<name>A0ABQ1T8C2_9GAMM</name>
<dbReference type="InterPro" id="IPR050721">
    <property type="entry name" value="Trk_Ktr_HKT_K-transport"/>
</dbReference>
<feature type="transmembrane region" description="Helical" evidence="1">
    <location>
        <begin position="7"/>
        <end position="24"/>
    </location>
</feature>
<dbReference type="PANTHER" id="PTHR43833:SF11">
    <property type="entry name" value="VOLTAGE-GATED POTASSIUM CHANNEL KCH"/>
    <property type="match status" value="1"/>
</dbReference>
<comment type="caution">
    <text evidence="3">The sequence shown here is derived from an EMBL/GenBank/DDBJ whole genome shotgun (WGS) entry which is preliminary data.</text>
</comment>
<feature type="transmembrane region" description="Helical" evidence="1">
    <location>
        <begin position="66"/>
        <end position="87"/>
    </location>
</feature>
<dbReference type="InterPro" id="IPR036291">
    <property type="entry name" value="NAD(P)-bd_dom_sf"/>
</dbReference>
<dbReference type="SUPFAM" id="SSF102405">
    <property type="entry name" value="MCP/YpsA-like"/>
    <property type="match status" value="1"/>
</dbReference>
<protein>
    <recommendedName>
        <fullName evidence="2">RCK N-terminal domain-containing protein</fullName>
    </recommendedName>
</protein>
<dbReference type="Pfam" id="PF02254">
    <property type="entry name" value="TrkA_N"/>
    <property type="match status" value="1"/>
</dbReference>
<gene>
    <name evidence="3" type="ORF">GCM10008027_06940</name>
</gene>
<dbReference type="EMBL" id="BMIT01000002">
    <property type="protein sequence ID" value="GGE84722.1"/>
    <property type="molecule type" value="Genomic_DNA"/>
</dbReference>
<reference evidence="4" key="1">
    <citation type="journal article" date="2019" name="Int. J. Syst. Evol. Microbiol.">
        <title>The Global Catalogue of Microorganisms (GCM) 10K type strain sequencing project: providing services to taxonomists for standard genome sequencing and annotation.</title>
        <authorList>
            <consortium name="The Broad Institute Genomics Platform"/>
            <consortium name="The Broad Institute Genome Sequencing Center for Infectious Disease"/>
            <person name="Wu L."/>
            <person name="Ma J."/>
        </authorList>
    </citation>
    <scope>NUCLEOTIDE SEQUENCE [LARGE SCALE GENOMIC DNA]</scope>
    <source>
        <strain evidence="4">CGMCC 1.15394</strain>
    </source>
</reference>
<keyword evidence="1" id="KW-1133">Transmembrane helix</keyword>
<organism evidence="3 4">
    <name type="scientific">Pseudoalteromonas gelatinilytica</name>
    <dbReference type="NCBI Taxonomy" id="1703256"/>
    <lineage>
        <taxon>Bacteria</taxon>
        <taxon>Pseudomonadati</taxon>
        <taxon>Pseudomonadota</taxon>
        <taxon>Gammaproteobacteria</taxon>
        <taxon>Alteromonadales</taxon>
        <taxon>Pseudoalteromonadaceae</taxon>
        <taxon>Pseudoalteromonas</taxon>
    </lineage>
</organism>
<dbReference type="SUPFAM" id="SSF51735">
    <property type="entry name" value="NAD(P)-binding Rossmann-fold domains"/>
    <property type="match status" value="1"/>
</dbReference>
<dbReference type="Gene3D" id="3.40.50.720">
    <property type="entry name" value="NAD(P)-binding Rossmann-like Domain"/>
    <property type="match status" value="1"/>
</dbReference>
<dbReference type="PANTHER" id="PTHR43833">
    <property type="entry name" value="POTASSIUM CHANNEL PROTEIN 2-RELATED-RELATED"/>
    <property type="match status" value="1"/>
</dbReference>
<evidence type="ECO:0000256" key="1">
    <source>
        <dbReference type="SAM" id="Phobius"/>
    </source>
</evidence>
<evidence type="ECO:0000313" key="3">
    <source>
        <dbReference type="EMBL" id="GGE84722.1"/>
    </source>
</evidence>
<dbReference type="Gene3D" id="3.40.50.450">
    <property type="match status" value="1"/>
</dbReference>
<dbReference type="Proteomes" id="UP000638462">
    <property type="component" value="Unassembled WGS sequence"/>
</dbReference>
<feature type="transmembrane region" description="Helical" evidence="1">
    <location>
        <begin position="36"/>
        <end position="54"/>
    </location>
</feature>
<dbReference type="Gene3D" id="6.20.350.10">
    <property type="match status" value="1"/>
</dbReference>
<feature type="domain" description="RCK N-terminal" evidence="2">
    <location>
        <begin position="106"/>
        <end position="215"/>
    </location>
</feature>
<proteinExistence type="predicted"/>
<dbReference type="RefSeq" id="WP_188727233.1">
    <property type="nucleotide sequence ID" value="NZ_BMIT01000002.1"/>
</dbReference>
<keyword evidence="4" id="KW-1185">Reference proteome</keyword>
<keyword evidence="1" id="KW-0812">Transmembrane</keyword>
<dbReference type="InterPro" id="IPR003148">
    <property type="entry name" value="RCK_N"/>
</dbReference>
<sequence>MDSQKKSTLFLFGLFMFIMLVGLFGVSQTTRWSEPLANNIYAIAGLFAFSGDWTQELYKTNQMNPFIEFARFAAPLTTALIFFYLIFDGAKQLIAYLLRPRSDFQLVVGLGNKGSAIALSALAANKPVIAIESNPENSHIALLKQKGTIVHVGDINQSVADKLHLQHAEAVFFCCGDDSHNITIAQQVLTNLTNLKAPVFVHLHSRVLADQLKQLPRFIENTSTELRFWRKSQLLAEQLFAKYPPLPLLNIQGKDQVHLVIFGSNDAALDLARTYAKSAIYSSLKPVKITLITADSNAQLSAELAAIDAASELTVINQQVHELLADNKLLLDIISNATQIYIFDTQQINCFSIALTLRNKMLVECLFMAPIYYATSYTEFSEQQQAKTRQIPDNLVAFNDNSKDINISAVTQPRGSVLAKRAHEQSYQANQANVTSWQDLPYSLKEANRAFALSWREKLAMVNARFSSHSSSIELSDNELNVMSSMEHARWCAERKIDGWQFSSTRSNIAKRHTLIKPWHELTQQQQQGNSDFFAAAVNDLLLLAKDTTQPFGIEKVVTVAVTGHRFTDLESQQHDILVRDIDQQLDALKQAHPNCHFQFVSGLAEGADRLVIERALTRLDASFIALLPMAYELYKLDFSKQDSEFEQLLAKAQWFVEIPPVYQNLAEMEDTANESRALQYASLAAHLVAMSDELIAVWDSQPGKGIGGTADVVNWWQHGVPEQFKRCYPFTSKGLKAEVRIVDFKRD</sequence>
<evidence type="ECO:0000259" key="2">
    <source>
        <dbReference type="Pfam" id="PF02254"/>
    </source>
</evidence>
<accession>A0ABQ1T8C2</accession>
<keyword evidence="1" id="KW-0472">Membrane</keyword>
<evidence type="ECO:0000313" key="4">
    <source>
        <dbReference type="Proteomes" id="UP000638462"/>
    </source>
</evidence>